<dbReference type="InterPro" id="IPR009100">
    <property type="entry name" value="AcylCoA_DH/oxidase_NM_dom_sf"/>
</dbReference>
<comment type="caution">
    <text evidence="4">The sequence shown here is derived from an EMBL/GenBank/DDBJ whole genome shotgun (WGS) entry which is preliminary data.</text>
</comment>
<dbReference type="SUPFAM" id="SSF47203">
    <property type="entry name" value="Acyl-CoA dehydrogenase C-terminal domain-like"/>
    <property type="match status" value="1"/>
</dbReference>
<dbReference type="EMBL" id="JASVWF010000005">
    <property type="protein sequence ID" value="MDL5158603.1"/>
    <property type="molecule type" value="Genomic_DNA"/>
</dbReference>
<dbReference type="Gene3D" id="1.10.540.10">
    <property type="entry name" value="Acyl-CoA dehydrogenase/oxidase, N-terminal domain"/>
    <property type="match status" value="1"/>
</dbReference>
<keyword evidence="1" id="KW-0560">Oxidoreductase</keyword>
<evidence type="ECO:0000313" key="5">
    <source>
        <dbReference type="Proteomes" id="UP001231924"/>
    </source>
</evidence>
<gene>
    <name evidence="4" type="ORF">QRT03_21730</name>
</gene>
<dbReference type="RefSeq" id="WP_286055142.1">
    <property type="nucleotide sequence ID" value="NZ_JASVWF010000005.1"/>
</dbReference>
<organism evidence="4 5">
    <name type="scientific">Actinomycetospora termitidis</name>
    <dbReference type="NCBI Taxonomy" id="3053470"/>
    <lineage>
        <taxon>Bacteria</taxon>
        <taxon>Bacillati</taxon>
        <taxon>Actinomycetota</taxon>
        <taxon>Actinomycetes</taxon>
        <taxon>Pseudonocardiales</taxon>
        <taxon>Pseudonocardiaceae</taxon>
        <taxon>Actinomycetospora</taxon>
    </lineage>
</organism>
<keyword evidence="5" id="KW-1185">Reference proteome</keyword>
<dbReference type="InterPro" id="IPR046373">
    <property type="entry name" value="Acyl-CoA_Oxase/DH_mid-dom_sf"/>
</dbReference>
<dbReference type="Gene3D" id="1.20.140.10">
    <property type="entry name" value="Butyryl-CoA Dehydrogenase, subunit A, domain 3"/>
    <property type="match status" value="1"/>
</dbReference>
<sequence length="400" mass="42898">MTAVHQRPPRLDGDDTCPVRWARSIAGELAAGAVATEEARTPTREVVEQLRDAGLFSLTLPKALGGAEADPATVMAVVEEVSWADPSVGWALMIGQGSGFLGWGSQELGQRVVGTTPDPLIACALAPMGDGTLLSAEETGGDEPGYRLSGRWAINSGCRHADWFIAAFAKKTEGVDSPQWGEDVVRFAVLPADRVRVLDTWHVLGLRGSGSDDVEIDGVEVPHSMTFSPFFEAGEHDGPLYRLSYFAFLMTMMGGFSAGLARRAVDEVFDLAGTPGGPDLADTDTQVELWRLDADRRAARLLLADATARVWDEVRASGAAAPETRALYAGAVQHSQRVAERVVDGAFALVGAAGLHDDHPLQRTWRDVHAAGAHLAFGLVAERRMARVVYLGDHSMQYMI</sequence>
<feature type="domain" description="Acyl-CoA dehydrogenase C-terminal" evidence="3">
    <location>
        <begin position="253"/>
        <end position="377"/>
    </location>
</feature>
<accession>A0ABT7MD55</accession>
<dbReference type="SUPFAM" id="SSF56645">
    <property type="entry name" value="Acyl-CoA dehydrogenase NM domain-like"/>
    <property type="match status" value="1"/>
</dbReference>
<reference evidence="4 5" key="1">
    <citation type="submission" date="2023-06" db="EMBL/GenBank/DDBJ databases">
        <title>Actinomycetospora Odt1-22.</title>
        <authorList>
            <person name="Supong K."/>
        </authorList>
    </citation>
    <scope>NUCLEOTIDE SEQUENCE [LARGE SCALE GENOMIC DNA]</scope>
    <source>
        <strain evidence="4 5">Odt1-22</strain>
    </source>
</reference>
<protein>
    <submittedName>
        <fullName evidence="4">Acyl-CoA dehydrogenase family protein</fullName>
    </submittedName>
</protein>
<dbReference type="PIRSF" id="PIRSF016578">
    <property type="entry name" value="HsaA"/>
    <property type="match status" value="1"/>
</dbReference>
<name>A0ABT7MD55_9PSEU</name>
<dbReference type="PANTHER" id="PTHR43884:SF12">
    <property type="entry name" value="ISOVALERYL-COA DEHYDROGENASE, MITOCHONDRIAL-RELATED"/>
    <property type="match status" value="1"/>
</dbReference>
<evidence type="ECO:0000313" key="4">
    <source>
        <dbReference type="EMBL" id="MDL5158603.1"/>
    </source>
</evidence>
<dbReference type="Pfam" id="PF02771">
    <property type="entry name" value="Acyl-CoA_dh_N"/>
    <property type="match status" value="1"/>
</dbReference>
<dbReference type="Pfam" id="PF08028">
    <property type="entry name" value="Acyl-CoA_dh_2"/>
    <property type="match status" value="1"/>
</dbReference>
<proteinExistence type="predicted"/>
<dbReference type="PANTHER" id="PTHR43884">
    <property type="entry name" value="ACYL-COA DEHYDROGENASE"/>
    <property type="match status" value="1"/>
</dbReference>
<dbReference type="InterPro" id="IPR013107">
    <property type="entry name" value="Acyl-CoA_DH_C"/>
</dbReference>
<evidence type="ECO:0000256" key="1">
    <source>
        <dbReference type="ARBA" id="ARBA00023002"/>
    </source>
</evidence>
<dbReference type="InterPro" id="IPR013786">
    <property type="entry name" value="AcylCoA_DH/ox_N"/>
</dbReference>
<dbReference type="InterPro" id="IPR036250">
    <property type="entry name" value="AcylCo_DH-like_C"/>
</dbReference>
<dbReference type="Gene3D" id="2.40.110.10">
    <property type="entry name" value="Butyryl-CoA Dehydrogenase, subunit A, domain 2"/>
    <property type="match status" value="1"/>
</dbReference>
<evidence type="ECO:0000259" key="3">
    <source>
        <dbReference type="Pfam" id="PF08028"/>
    </source>
</evidence>
<evidence type="ECO:0000259" key="2">
    <source>
        <dbReference type="Pfam" id="PF02771"/>
    </source>
</evidence>
<feature type="domain" description="Acyl-CoA dehydrogenase/oxidase N-terminal" evidence="2">
    <location>
        <begin position="28"/>
        <end position="112"/>
    </location>
</feature>
<dbReference type="InterPro" id="IPR037069">
    <property type="entry name" value="AcylCoA_DH/ox_N_sf"/>
</dbReference>
<dbReference type="Proteomes" id="UP001231924">
    <property type="component" value="Unassembled WGS sequence"/>
</dbReference>